<proteinExistence type="predicted"/>
<dbReference type="PANTHER" id="PTHR33164:SF43">
    <property type="entry name" value="HTH-TYPE TRANSCRIPTIONAL REPRESSOR YETL"/>
    <property type="match status" value="1"/>
</dbReference>
<dbReference type="Gene3D" id="1.10.10.10">
    <property type="entry name" value="Winged helix-like DNA-binding domain superfamily/Winged helix DNA-binding domain"/>
    <property type="match status" value="1"/>
</dbReference>
<dbReference type="InterPro" id="IPR039422">
    <property type="entry name" value="MarR/SlyA-like"/>
</dbReference>
<comment type="caution">
    <text evidence="2">The sequence shown here is derived from an EMBL/GenBank/DDBJ whole genome shotgun (WGS) entry which is preliminary data.</text>
</comment>
<dbReference type="SMART" id="SM00347">
    <property type="entry name" value="HTH_MARR"/>
    <property type="match status" value="1"/>
</dbReference>
<dbReference type="RefSeq" id="WP_281045383.1">
    <property type="nucleotide sequence ID" value="NZ_JARYGZ010000002.1"/>
</dbReference>
<evidence type="ECO:0000313" key="3">
    <source>
        <dbReference type="Proteomes" id="UP001160625"/>
    </source>
</evidence>
<protein>
    <submittedName>
        <fullName evidence="2">MarR family transcriptional regulator</fullName>
    </submittedName>
</protein>
<sequence>MDNRIYGDPGTPAFRVEKYPFYLLNRLVGRYNGIIEPRLRAIGLDIPNWRVLMILGEASPRGVRDIADAAVIPLSTMTRIVQRMAAAGLVACEPSREDARVTMVTLSPLGEDKLAEARAATSPVYAAITRGLSARDFDRLIGLLDQLHLNLDGFDPS</sequence>
<feature type="domain" description="HTH marR-type" evidence="1">
    <location>
        <begin position="17"/>
        <end position="149"/>
    </location>
</feature>
<dbReference type="EMBL" id="JARYGZ010000002">
    <property type="protein sequence ID" value="MDH7640020.1"/>
    <property type="molecule type" value="Genomic_DNA"/>
</dbReference>
<dbReference type="PROSITE" id="PS50995">
    <property type="entry name" value="HTH_MARR_2"/>
    <property type="match status" value="1"/>
</dbReference>
<dbReference type="Proteomes" id="UP001160625">
    <property type="component" value="Unassembled WGS sequence"/>
</dbReference>
<keyword evidence="3" id="KW-1185">Reference proteome</keyword>
<gene>
    <name evidence="2" type="ORF">QGN17_14885</name>
</gene>
<dbReference type="InterPro" id="IPR000835">
    <property type="entry name" value="HTH_MarR-typ"/>
</dbReference>
<dbReference type="SUPFAM" id="SSF46785">
    <property type="entry name" value="Winged helix' DNA-binding domain"/>
    <property type="match status" value="1"/>
</dbReference>
<name>A0ABT6N3Y5_9SPHN</name>
<dbReference type="InterPro" id="IPR036388">
    <property type="entry name" value="WH-like_DNA-bd_sf"/>
</dbReference>
<dbReference type="PANTHER" id="PTHR33164">
    <property type="entry name" value="TRANSCRIPTIONAL REGULATOR, MARR FAMILY"/>
    <property type="match status" value="1"/>
</dbReference>
<evidence type="ECO:0000259" key="1">
    <source>
        <dbReference type="PROSITE" id="PS50995"/>
    </source>
</evidence>
<accession>A0ABT6N3Y5</accession>
<organism evidence="2 3">
    <name type="scientific">Sphingomonas oryzagri</name>
    <dbReference type="NCBI Taxonomy" id="3042314"/>
    <lineage>
        <taxon>Bacteria</taxon>
        <taxon>Pseudomonadati</taxon>
        <taxon>Pseudomonadota</taxon>
        <taxon>Alphaproteobacteria</taxon>
        <taxon>Sphingomonadales</taxon>
        <taxon>Sphingomonadaceae</taxon>
        <taxon>Sphingomonas</taxon>
    </lineage>
</organism>
<reference evidence="2" key="1">
    <citation type="submission" date="2023-04" db="EMBL/GenBank/DDBJ databases">
        <title>Sphingomonas sp. MAHUQ-71 isolated from rice field.</title>
        <authorList>
            <person name="Huq M.A."/>
        </authorList>
    </citation>
    <scope>NUCLEOTIDE SEQUENCE</scope>
    <source>
        <strain evidence="2">MAHUQ-71</strain>
    </source>
</reference>
<dbReference type="InterPro" id="IPR036390">
    <property type="entry name" value="WH_DNA-bd_sf"/>
</dbReference>
<evidence type="ECO:0000313" key="2">
    <source>
        <dbReference type="EMBL" id="MDH7640020.1"/>
    </source>
</evidence>
<dbReference type="Pfam" id="PF12802">
    <property type="entry name" value="MarR_2"/>
    <property type="match status" value="1"/>
</dbReference>